<dbReference type="EC" id="3.1.26.4" evidence="13"/>
<evidence type="ECO:0000256" key="2">
    <source>
        <dbReference type="ARBA" id="ARBA00001946"/>
    </source>
</evidence>
<dbReference type="SUPFAM" id="SSF53098">
    <property type="entry name" value="Ribonuclease H-like"/>
    <property type="match status" value="1"/>
</dbReference>
<dbReference type="GO" id="GO:0006298">
    <property type="term" value="P:mismatch repair"/>
    <property type="evidence" value="ECO:0007669"/>
    <property type="project" value="TreeGrafter"/>
</dbReference>
<keyword evidence="11" id="KW-0460">Magnesium</keyword>
<sequence length="299" mass="35162">MNSFKNVEISIINTIIKDNKKFLISKNNNANIRYFFRLEDNTVINIYNNKTILFQGKSANLLANKYNLLKDKNLINKIVNNKIIELPNIGCDEVGVGDFFGPLVTCACYLDKDFEKNNLNLINMIKDSKTISNEKIEKLFFQLKDKVKFSVYIMKNKEYNEKYTFYKNTHFLKAIAHNNSLKKVIELNNDLKTVPIIMDQFVNENKYFYYLEKEKDIVKNIYFQTKAESKYLAVACASIIARYFFLSEIENLQNTYKIKLPLGAGNNVKLFVQKYKKEFKVESINFIKLHFNDEIKKKI</sequence>
<evidence type="ECO:0000256" key="8">
    <source>
        <dbReference type="ARBA" id="ARBA00022723"/>
    </source>
</evidence>
<dbReference type="GO" id="GO:0004523">
    <property type="term" value="F:RNA-DNA hybrid ribonuclease activity"/>
    <property type="evidence" value="ECO:0007669"/>
    <property type="project" value="UniProtKB-UniRule"/>
</dbReference>
<evidence type="ECO:0000256" key="13">
    <source>
        <dbReference type="RuleBase" id="RU003515"/>
    </source>
</evidence>
<dbReference type="PATRIC" id="fig|1276220.3.peg.869"/>
<keyword evidence="8 12" id="KW-0479">Metal-binding</keyword>
<evidence type="ECO:0000256" key="7">
    <source>
        <dbReference type="ARBA" id="ARBA00022722"/>
    </source>
</evidence>
<comment type="function">
    <text evidence="3 13">Endonuclease that specifically degrades the RNA of RNA-DNA hybrids.</text>
</comment>
<comment type="cofactor">
    <cofactor evidence="12">
        <name>Mn(2+)</name>
        <dbReference type="ChEBI" id="CHEBI:29035"/>
    </cofactor>
    <cofactor evidence="12">
        <name>Mg(2+)</name>
        <dbReference type="ChEBI" id="CHEBI:18420"/>
    </cofactor>
    <text evidence="12">Manganese or magnesium. Binds 1 divalent metal ion per monomer in the absence of substrate. May bind a second metal ion after substrate binding.</text>
</comment>
<dbReference type="Pfam" id="PF01351">
    <property type="entry name" value="RNase_HII"/>
    <property type="match status" value="1"/>
</dbReference>
<dbReference type="NCBIfam" id="TIGR00716">
    <property type="entry name" value="rnhC"/>
    <property type="match status" value="1"/>
</dbReference>
<dbReference type="InterPro" id="IPR012337">
    <property type="entry name" value="RNaseH-like_sf"/>
</dbReference>
<dbReference type="InterPro" id="IPR004641">
    <property type="entry name" value="RNase_HIII"/>
</dbReference>
<feature type="binding site" evidence="12">
    <location>
        <position position="93"/>
    </location>
    <ligand>
        <name>a divalent metal cation</name>
        <dbReference type="ChEBI" id="CHEBI:60240"/>
    </ligand>
</feature>
<proteinExistence type="inferred from homology"/>
<feature type="domain" description="RNase H type-2" evidence="14">
    <location>
        <begin position="86"/>
        <end position="299"/>
    </location>
</feature>
<evidence type="ECO:0000256" key="9">
    <source>
        <dbReference type="ARBA" id="ARBA00022759"/>
    </source>
</evidence>
<dbReference type="Pfam" id="PF11858">
    <property type="entry name" value="DUF3378"/>
    <property type="match status" value="1"/>
</dbReference>
<feature type="binding site" evidence="12">
    <location>
        <position position="199"/>
    </location>
    <ligand>
        <name>a divalent metal cation</name>
        <dbReference type="ChEBI" id="CHEBI:60240"/>
    </ligand>
</feature>
<dbReference type="CDD" id="cd06590">
    <property type="entry name" value="RNase_HII_bacteria_HIII_like"/>
    <property type="match status" value="1"/>
</dbReference>
<dbReference type="KEGG" id="stai:STAIW_v1c08520"/>
<comment type="subcellular location">
    <subcellularLocation>
        <location evidence="4">Cytoplasm</location>
    </subcellularLocation>
</comment>
<evidence type="ECO:0000259" key="14">
    <source>
        <dbReference type="PROSITE" id="PS51975"/>
    </source>
</evidence>
<keyword evidence="9 12" id="KW-0255">Endonuclease</keyword>
<keyword evidence="7 12" id="KW-0540">Nuclease</keyword>
<dbReference type="InterPro" id="IPR036397">
    <property type="entry name" value="RNaseH_sf"/>
</dbReference>
<dbReference type="Gene3D" id="3.30.420.10">
    <property type="entry name" value="Ribonuclease H-like superfamily/Ribonuclease H"/>
    <property type="match status" value="1"/>
</dbReference>
<evidence type="ECO:0000256" key="6">
    <source>
        <dbReference type="ARBA" id="ARBA00022490"/>
    </source>
</evidence>
<evidence type="ECO:0000313" key="15">
    <source>
        <dbReference type="EMBL" id="AGR41438.1"/>
    </source>
</evidence>
<dbReference type="InterPro" id="IPR024568">
    <property type="entry name" value="RNase_HIII_N"/>
</dbReference>
<dbReference type="GO" id="GO:0005737">
    <property type="term" value="C:cytoplasm"/>
    <property type="evidence" value="ECO:0007669"/>
    <property type="project" value="UniProtKB-SubCell"/>
</dbReference>
<dbReference type="GO" id="GO:0043137">
    <property type="term" value="P:DNA replication, removal of RNA primer"/>
    <property type="evidence" value="ECO:0007669"/>
    <property type="project" value="TreeGrafter"/>
</dbReference>
<dbReference type="PANTHER" id="PTHR10954">
    <property type="entry name" value="RIBONUCLEASE H2 SUBUNIT A"/>
    <property type="match status" value="1"/>
</dbReference>
<comment type="similarity">
    <text evidence="5">Belongs to the RNase HII family. RnhC subfamily.</text>
</comment>
<protein>
    <recommendedName>
        <fullName evidence="13">Ribonuclease</fullName>
        <ecNumber evidence="13">3.1.26.4</ecNumber>
    </recommendedName>
</protein>
<dbReference type="Proteomes" id="UP000014984">
    <property type="component" value="Chromosome"/>
</dbReference>
<organism evidence="15 16">
    <name type="scientific">Spiroplasma taiwanense CT-1</name>
    <dbReference type="NCBI Taxonomy" id="1276220"/>
    <lineage>
        <taxon>Bacteria</taxon>
        <taxon>Bacillati</taxon>
        <taxon>Mycoplasmatota</taxon>
        <taxon>Mollicutes</taxon>
        <taxon>Entomoplasmatales</taxon>
        <taxon>Spiroplasmataceae</taxon>
        <taxon>Spiroplasma</taxon>
    </lineage>
</organism>
<dbReference type="HOGENOM" id="CLU_059546_1_0_14"/>
<dbReference type="InterPro" id="IPR001352">
    <property type="entry name" value="RNase_HII/HIII"/>
</dbReference>
<name>S5MCI8_9MOLU</name>
<comment type="catalytic activity">
    <reaction evidence="1 12 13">
        <text>Endonucleolytic cleavage to 5'-phosphomonoester.</text>
        <dbReference type="EC" id="3.1.26.4"/>
    </reaction>
</comment>
<keyword evidence="6" id="KW-0963">Cytoplasm</keyword>
<reference evidence="15 16" key="1">
    <citation type="journal article" date="2013" name="Genome Biol. Evol.">
        <title>Comparison of metabolic capacities and inference of gene content evolution in mosquito-associated Spiroplasma diminutum and S. taiwanense.</title>
        <authorList>
            <person name="Lo W.S."/>
            <person name="Ku C."/>
            <person name="Chen L.L."/>
            <person name="Chang T.H."/>
            <person name="Kuo C.H."/>
        </authorList>
    </citation>
    <scope>NUCLEOTIDE SEQUENCE [LARGE SCALE GENOMIC DNA]</scope>
    <source>
        <strain evidence="15">CT-1</strain>
    </source>
</reference>
<dbReference type="eggNOG" id="COG1039">
    <property type="taxonomic scope" value="Bacteria"/>
</dbReference>
<evidence type="ECO:0000256" key="4">
    <source>
        <dbReference type="ARBA" id="ARBA00004496"/>
    </source>
</evidence>
<dbReference type="STRING" id="1276220.STAIW_v1c08520"/>
<dbReference type="AlphaFoldDB" id="S5MCI8"/>
<keyword evidence="16" id="KW-1185">Reference proteome</keyword>
<evidence type="ECO:0000256" key="12">
    <source>
        <dbReference type="PROSITE-ProRule" id="PRU01319"/>
    </source>
</evidence>
<comment type="cofactor">
    <cofactor evidence="2">
        <name>Mg(2+)</name>
        <dbReference type="ChEBI" id="CHEBI:18420"/>
    </cofactor>
</comment>
<dbReference type="PIRSF" id="PIRSF037748">
    <property type="entry name" value="RnhC"/>
    <property type="match status" value="1"/>
</dbReference>
<dbReference type="GO" id="GO:0046872">
    <property type="term" value="F:metal ion binding"/>
    <property type="evidence" value="ECO:0007669"/>
    <property type="project" value="UniProtKB-KW"/>
</dbReference>
<evidence type="ECO:0000313" key="16">
    <source>
        <dbReference type="Proteomes" id="UP000014984"/>
    </source>
</evidence>
<evidence type="ECO:0000256" key="5">
    <source>
        <dbReference type="ARBA" id="ARBA00008378"/>
    </source>
</evidence>
<evidence type="ECO:0000256" key="3">
    <source>
        <dbReference type="ARBA" id="ARBA00004065"/>
    </source>
</evidence>
<dbReference type="InterPro" id="IPR024567">
    <property type="entry name" value="RNase_HII/HIII_dom"/>
</dbReference>
<dbReference type="PANTHER" id="PTHR10954:SF23">
    <property type="entry name" value="RIBONUCLEASE"/>
    <property type="match status" value="1"/>
</dbReference>
<dbReference type="Gene3D" id="3.30.310.10">
    <property type="entry name" value="TATA-Binding Protein"/>
    <property type="match status" value="1"/>
</dbReference>
<evidence type="ECO:0000256" key="11">
    <source>
        <dbReference type="ARBA" id="ARBA00022842"/>
    </source>
</evidence>
<dbReference type="GO" id="GO:0003723">
    <property type="term" value="F:RNA binding"/>
    <property type="evidence" value="ECO:0007669"/>
    <property type="project" value="UniProtKB-UniRule"/>
</dbReference>
<evidence type="ECO:0000256" key="10">
    <source>
        <dbReference type="ARBA" id="ARBA00022801"/>
    </source>
</evidence>
<dbReference type="OrthoDB" id="9777935at2"/>
<keyword evidence="10 12" id="KW-0378">Hydrolase</keyword>
<dbReference type="PROSITE" id="PS51975">
    <property type="entry name" value="RNASE_H_2"/>
    <property type="match status" value="1"/>
</dbReference>
<gene>
    <name evidence="15" type="primary">rnhC</name>
    <name evidence="15" type="ORF">STAIW_v1c08520</name>
</gene>
<accession>S5MCI8</accession>
<dbReference type="GO" id="GO:0032299">
    <property type="term" value="C:ribonuclease H2 complex"/>
    <property type="evidence" value="ECO:0007669"/>
    <property type="project" value="TreeGrafter"/>
</dbReference>
<feature type="binding site" evidence="12">
    <location>
        <position position="92"/>
    </location>
    <ligand>
        <name>a divalent metal cation</name>
        <dbReference type="ChEBI" id="CHEBI:60240"/>
    </ligand>
</feature>
<evidence type="ECO:0000256" key="1">
    <source>
        <dbReference type="ARBA" id="ARBA00000077"/>
    </source>
</evidence>
<dbReference type="RefSeq" id="WP_020834577.1">
    <property type="nucleotide sequence ID" value="NC_021846.1"/>
</dbReference>
<dbReference type="EMBL" id="CP005074">
    <property type="protein sequence ID" value="AGR41438.1"/>
    <property type="molecule type" value="Genomic_DNA"/>
</dbReference>
<dbReference type="InterPro" id="IPR012295">
    <property type="entry name" value="TBP_dom_sf"/>
</dbReference>